<comment type="caution">
    <text evidence="1">The sequence shown here is derived from an EMBL/GenBank/DDBJ whole genome shotgun (WGS) entry which is preliminary data.</text>
</comment>
<name>A0AAN7ZP16_9PEZI</name>
<dbReference type="EMBL" id="JAVRQU010000006">
    <property type="protein sequence ID" value="KAK5701726.1"/>
    <property type="molecule type" value="Genomic_DNA"/>
</dbReference>
<dbReference type="Proteomes" id="UP001310594">
    <property type="component" value="Unassembled WGS sequence"/>
</dbReference>
<reference evidence="1" key="1">
    <citation type="submission" date="2023-08" db="EMBL/GenBank/DDBJ databases">
        <title>Black Yeasts Isolated from many extreme environments.</title>
        <authorList>
            <person name="Coleine C."/>
            <person name="Stajich J.E."/>
            <person name="Selbmann L."/>
        </authorList>
    </citation>
    <scope>NUCLEOTIDE SEQUENCE</scope>
    <source>
        <strain evidence="1">CCFEE 5810</strain>
    </source>
</reference>
<protein>
    <submittedName>
        <fullName evidence="1">Uncharacterized protein</fullName>
    </submittedName>
</protein>
<sequence>MACPDDPQTPFITPEVRVPGTATSIEERCFFFELPTEIRDIIYKFAYHILKPVDTRIVIKHDWDKVQQIRRNLQGDQYLVEPFPGHKVSSFAVNKSFLLGATTAYVSAQRWHISTLFPHNKNSCGLLSEFATDVHARPQSSSLNLLRELHHLTSLTINFDDYSFPKLDGGRYAWEDDLDVMDFEELKLTKHLREVRGLKALRFEPGLQSYAREHRQQRIWEKNVQCFEDYLRPFVSRSKKHPSNSEVEADLGVPLYLGSRVCAHSSALRPKPPRIEWRRVQVIEVRDGLTDDDVPESKEQLPRLLEDRSTEFMAWVQAKKELALFIRGGSETTKDVTYKDLDLCLVGIPDELENLTMANLRLTLTVRYNKSNKNKK</sequence>
<evidence type="ECO:0000313" key="2">
    <source>
        <dbReference type="Proteomes" id="UP001310594"/>
    </source>
</evidence>
<gene>
    <name evidence="1" type="ORF">LTR97_004544</name>
</gene>
<dbReference type="AlphaFoldDB" id="A0AAN7ZP16"/>
<proteinExistence type="predicted"/>
<organism evidence="1 2">
    <name type="scientific">Elasticomyces elasticus</name>
    <dbReference type="NCBI Taxonomy" id="574655"/>
    <lineage>
        <taxon>Eukaryota</taxon>
        <taxon>Fungi</taxon>
        <taxon>Dikarya</taxon>
        <taxon>Ascomycota</taxon>
        <taxon>Pezizomycotina</taxon>
        <taxon>Dothideomycetes</taxon>
        <taxon>Dothideomycetidae</taxon>
        <taxon>Mycosphaerellales</taxon>
        <taxon>Teratosphaeriaceae</taxon>
        <taxon>Elasticomyces</taxon>
    </lineage>
</organism>
<evidence type="ECO:0000313" key="1">
    <source>
        <dbReference type="EMBL" id="KAK5701726.1"/>
    </source>
</evidence>
<accession>A0AAN7ZP16</accession>